<dbReference type="Proteomes" id="UP000708208">
    <property type="component" value="Unassembled WGS sequence"/>
</dbReference>
<dbReference type="InterPro" id="IPR019347">
    <property type="entry name" value="Axonemal_dynein_light_chain"/>
</dbReference>
<evidence type="ECO:0000256" key="1">
    <source>
        <dbReference type="ARBA" id="ARBA00023054"/>
    </source>
</evidence>
<proteinExistence type="predicted"/>
<evidence type="ECO:0000313" key="4">
    <source>
        <dbReference type="Proteomes" id="UP000708208"/>
    </source>
</evidence>
<feature type="coiled-coil region" evidence="2">
    <location>
        <begin position="76"/>
        <end position="110"/>
    </location>
</feature>
<evidence type="ECO:0000256" key="2">
    <source>
        <dbReference type="SAM" id="Coils"/>
    </source>
</evidence>
<name>A0A8J2K4K9_9HEXA</name>
<gene>
    <name evidence="3" type="ORF">AFUS01_LOCUS16694</name>
</gene>
<dbReference type="AlphaFoldDB" id="A0A8J2K4K9"/>
<sequence length="142" mass="16697">VSTTRGRTSDILNLADKIKHIIDAPSQNMFNISEFNQKLLLQAFDEIIRQILVEKPLQGLLLREVRDYTEKFLEVRRKNKVKKSKLRERIARLAEERESSETKHKHLLETDTDDFQNELQPLISEKRRLVTKLKHLANLVAI</sequence>
<protein>
    <submittedName>
        <fullName evidence="3">Uncharacterized protein</fullName>
    </submittedName>
</protein>
<organism evidence="3 4">
    <name type="scientific">Allacma fusca</name>
    <dbReference type="NCBI Taxonomy" id="39272"/>
    <lineage>
        <taxon>Eukaryota</taxon>
        <taxon>Metazoa</taxon>
        <taxon>Ecdysozoa</taxon>
        <taxon>Arthropoda</taxon>
        <taxon>Hexapoda</taxon>
        <taxon>Collembola</taxon>
        <taxon>Symphypleona</taxon>
        <taxon>Sminthuridae</taxon>
        <taxon>Allacma</taxon>
    </lineage>
</organism>
<accession>A0A8J2K4K9</accession>
<feature type="non-terminal residue" evidence="3">
    <location>
        <position position="1"/>
    </location>
</feature>
<reference evidence="3" key="1">
    <citation type="submission" date="2021-06" db="EMBL/GenBank/DDBJ databases">
        <authorList>
            <person name="Hodson N. C."/>
            <person name="Mongue J. A."/>
            <person name="Jaron S. K."/>
        </authorList>
    </citation>
    <scope>NUCLEOTIDE SEQUENCE</scope>
</reference>
<dbReference type="EMBL" id="CAJVCH010154596">
    <property type="protein sequence ID" value="CAG7727876.1"/>
    <property type="molecule type" value="Genomic_DNA"/>
</dbReference>
<dbReference type="Pfam" id="PF10211">
    <property type="entry name" value="Ax_dynein_light"/>
    <property type="match status" value="1"/>
</dbReference>
<dbReference type="GO" id="GO:0005737">
    <property type="term" value="C:cytoplasm"/>
    <property type="evidence" value="ECO:0007669"/>
    <property type="project" value="UniProtKB-ARBA"/>
</dbReference>
<keyword evidence="4" id="KW-1185">Reference proteome</keyword>
<keyword evidence="1 2" id="KW-0175">Coiled coil</keyword>
<evidence type="ECO:0000313" key="3">
    <source>
        <dbReference type="EMBL" id="CAG7727876.1"/>
    </source>
</evidence>
<comment type="caution">
    <text evidence="3">The sequence shown here is derived from an EMBL/GenBank/DDBJ whole genome shotgun (WGS) entry which is preliminary data.</text>
</comment>